<evidence type="ECO:0000313" key="2">
    <source>
        <dbReference type="Proteomes" id="UP000003781"/>
    </source>
</evidence>
<reference evidence="1 2" key="1">
    <citation type="submission" date="2007-03" db="EMBL/GenBank/DDBJ databases">
        <authorList>
            <person name="Stal L."/>
            <person name="Ferriera S."/>
            <person name="Johnson J."/>
            <person name="Kravitz S."/>
            <person name="Beeson K."/>
            <person name="Sutton G."/>
            <person name="Rogers Y.-H."/>
            <person name="Friedman R."/>
            <person name="Frazier M."/>
            <person name="Venter J.C."/>
        </authorList>
    </citation>
    <scope>NUCLEOTIDE SEQUENCE [LARGE SCALE GENOMIC DNA]</scope>
    <source>
        <strain evidence="1 2">CCY0110</strain>
    </source>
</reference>
<dbReference type="RefSeq" id="WP_008277911.1">
    <property type="nucleotide sequence ID" value="NZ_AAXW01000058.1"/>
</dbReference>
<keyword evidence="2" id="KW-1185">Reference proteome</keyword>
<gene>
    <name evidence="1" type="ORF">CY0110_09046</name>
</gene>
<evidence type="ECO:0008006" key="3">
    <source>
        <dbReference type="Google" id="ProtNLM"/>
    </source>
</evidence>
<sequence length="95" mass="11128">MTPLGFTVRTSNNYWQRLIEKHPDIEELEDLIMQSLASPDEIRQSRSDANVLLFYQSYKQKRWVVAVAKRLNGEGFLITAYQTNAIKEGETLWHK</sequence>
<dbReference type="AlphaFoldDB" id="A3IX07"/>
<dbReference type="Proteomes" id="UP000003781">
    <property type="component" value="Unassembled WGS sequence"/>
</dbReference>
<proteinExistence type="predicted"/>
<protein>
    <recommendedName>
        <fullName evidence="3">DUF4258 domain-containing protein</fullName>
    </recommendedName>
</protein>
<evidence type="ECO:0000313" key="1">
    <source>
        <dbReference type="EMBL" id="EAZ89006.1"/>
    </source>
</evidence>
<comment type="caution">
    <text evidence="1">The sequence shown here is derived from an EMBL/GenBank/DDBJ whole genome shotgun (WGS) entry which is preliminary data.</text>
</comment>
<accession>A3IX07</accession>
<dbReference type="eggNOG" id="ENOG5032RRG">
    <property type="taxonomic scope" value="Bacteria"/>
</dbReference>
<organism evidence="1 2">
    <name type="scientific">Crocosphaera chwakensis CCY0110</name>
    <dbReference type="NCBI Taxonomy" id="391612"/>
    <lineage>
        <taxon>Bacteria</taxon>
        <taxon>Bacillati</taxon>
        <taxon>Cyanobacteriota</taxon>
        <taxon>Cyanophyceae</taxon>
        <taxon>Oscillatoriophycideae</taxon>
        <taxon>Chroococcales</taxon>
        <taxon>Aphanothecaceae</taxon>
        <taxon>Crocosphaera</taxon>
        <taxon>Crocosphaera chwakensis</taxon>
    </lineage>
</organism>
<dbReference type="EMBL" id="AAXW01000058">
    <property type="protein sequence ID" value="EAZ89006.1"/>
    <property type="molecule type" value="Genomic_DNA"/>
</dbReference>
<name>A3IX07_9CHRO</name>